<comment type="caution">
    <text evidence="1">The sequence shown here is derived from an EMBL/GenBank/DDBJ whole genome shotgun (WGS) entry which is preliminary data.</text>
</comment>
<reference evidence="1" key="1">
    <citation type="submission" date="2024-01" db="EMBL/GenBank/DDBJ databases">
        <title>The diversity of rhizobia nodulating Mimosa spp. in eleven states of Brazil covering several biomes is determined by host plant, location, and edaphic factors.</title>
        <authorList>
            <person name="Rouws L."/>
            <person name="Barauna A."/>
            <person name="Beukes C."/>
            <person name="De Faria S.M."/>
            <person name="Gross E."/>
            <person name="Dos Reis Junior F.B."/>
            <person name="Simon M."/>
            <person name="Maluk M."/>
            <person name="Odee D.W."/>
            <person name="Kenicer G."/>
            <person name="Young J.P.W."/>
            <person name="Reis V.M."/>
            <person name="Zilli J."/>
            <person name="James E.K."/>
        </authorList>
    </citation>
    <scope>NUCLEOTIDE SEQUENCE</scope>
    <source>
        <strain evidence="1">JPY452</strain>
    </source>
</reference>
<dbReference type="EMBL" id="JAYMRU010000024">
    <property type="protein sequence ID" value="MEM5403767.1"/>
    <property type="molecule type" value="Genomic_DNA"/>
</dbReference>
<organism evidence="1 2">
    <name type="scientific">Paraburkholderia unamae</name>
    <dbReference type="NCBI Taxonomy" id="219649"/>
    <lineage>
        <taxon>Bacteria</taxon>
        <taxon>Pseudomonadati</taxon>
        <taxon>Pseudomonadota</taxon>
        <taxon>Betaproteobacteria</taxon>
        <taxon>Burkholderiales</taxon>
        <taxon>Burkholderiaceae</taxon>
        <taxon>Paraburkholderia</taxon>
    </lineage>
</organism>
<accession>A0ACC6RQQ3</accession>
<gene>
    <name evidence="1" type="ORF">VSR83_27660</name>
</gene>
<protein>
    <submittedName>
        <fullName evidence="1">Phage tail protein</fullName>
    </submittedName>
</protein>
<evidence type="ECO:0000313" key="1">
    <source>
        <dbReference type="EMBL" id="MEM5403767.1"/>
    </source>
</evidence>
<dbReference type="Proteomes" id="UP001392318">
    <property type="component" value="Unassembled WGS sequence"/>
</dbReference>
<sequence length="1111" mass="121898">MEARSLVPVIGAGGGGGGGKGGGGGGGSRSPQESPDSLRSIQYARVINLICEGETEGIVGGPRGIFIEDTPLQNPDGSWNFVGAAVEWRDGQPWQAPINGFSSTESETSVGVTVTVNGPVVRGIVNPNIDAVRVTIGFPSLSSTDTGTGDVSGTEVQLAVDVQVDGGGFQQMIVDTVQGKTTSRYQRSYLINLSSRFGQGRTSYDVRVRRLTPDSNTVYLVNSFQWETMTEVINSNLMYPHSSICGVQVDASTFRQIPKLAFDIRMRRIQVPSNYDPETRAYYGVWDGTFKIAWTDNPAWVVYDLITSARVGLGDYISPAMVDKWSLYAIAQYCDGIVPNGFGGVEPRFTCNVYIQTREDAITLLQNFASVFNGMIFWSAGLMTVIADMPGEPVATYNPANVIDGRFTYRGTPLNQRHTVALVTWSNPSNRYTQEIEYVEDRDAVNRWGVREVQVNALGCTSRGQASRVGRWMLLTEQMLSETVSFKTGINAAFARPGDIFLTTDPVRAGFRMGGRILAATDNWIQIDEAITFDPFVSYTLSVLLPDGTLQRVPVHNPGRSTDGILINGTFRMVPARMGIWSISASNAQNEQWRCISVVEDEEGNVEIQGVAYRPDKFAAIEQGLRLEPIPTGVLNPWHIGVPTELRITESLYLISPVVVGARATFSWLAPIGAVRYELSYQFRDNSPTFVDSFMSSIDIQPMNPGMWFFNVRAINALGVSSAWASITVEIVALNRPPEDVQEFALDMLNDSANLRWRPAENLDVLVGGQVVIRYSNRLTTEVTWEEARELTRFAGGQSNGFSPLLRGTYLGKFVNSSGKFSANAAYVISTTGPLRDFVLVAERYQHPEFPGTHVNTFVRYGALHLATDDEGYAVSTEAAYYFSPSPAIDMGKVFTVRCLSVIEGALYGLFDTVDRWPDWDARLDVDGLKVDEGGGQVMARLTNVDPAIADPEDWSPWSRLVVADLTFRSAQFALALHVPDRTWGIGIVELGVTIDVPDRLESQNNIVVPDTGLYIRFAVPFKETPAINIIAQGLQSGDAWGITNQGPEGFSIFFYNAAGAWVEKTCDWIARGYGYEHIGLQGIGYSKMCGKNPQLAAQRAQLEVDNAPKE</sequence>
<name>A0ACC6RQQ3_9BURK</name>
<evidence type="ECO:0000313" key="2">
    <source>
        <dbReference type="Proteomes" id="UP001392318"/>
    </source>
</evidence>
<proteinExistence type="predicted"/>
<keyword evidence="2" id="KW-1185">Reference proteome</keyword>